<gene>
    <name evidence="1" type="ORF">GTW09_00940</name>
</gene>
<reference evidence="1 2" key="1">
    <citation type="submission" date="2020-01" db="EMBL/GenBank/DDBJ databases">
        <title>Genomes of bacteria type strains.</title>
        <authorList>
            <person name="Chen J."/>
            <person name="Zhu S."/>
            <person name="Yang J."/>
        </authorList>
    </citation>
    <scope>NUCLEOTIDE SEQUENCE [LARGE SCALE GENOMIC DNA]</scope>
    <source>
        <strain evidence="1 2">LMG 22958</strain>
    </source>
</reference>
<organism evidence="1 2">
    <name type="scientific">Alteromonas hispanica</name>
    <dbReference type="NCBI Taxonomy" id="315421"/>
    <lineage>
        <taxon>Bacteria</taxon>
        <taxon>Pseudomonadati</taxon>
        <taxon>Pseudomonadota</taxon>
        <taxon>Gammaproteobacteria</taxon>
        <taxon>Alteromonadales</taxon>
        <taxon>Alteromonadaceae</taxon>
        <taxon>Alteromonas/Salinimonas group</taxon>
        <taxon>Alteromonas</taxon>
    </lineage>
</organism>
<dbReference type="Proteomes" id="UP000478837">
    <property type="component" value="Unassembled WGS sequence"/>
</dbReference>
<dbReference type="Pfam" id="PF11993">
    <property type="entry name" value="VC2046"/>
    <property type="match status" value="1"/>
</dbReference>
<comment type="caution">
    <text evidence="1">The sequence shown here is derived from an EMBL/GenBank/DDBJ whole genome shotgun (WGS) entry which is preliminary data.</text>
</comment>
<proteinExistence type="predicted"/>
<dbReference type="AlphaFoldDB" id="A0A6L9MPN7"/>
<name>A0A6L9MPN7_9ALTE</name>
<evidence type="ECO:0000313" key="1">
    <source>
        <dbReference type="EMBL" id="NDW20096.1"/>
    </source>
</evidence>
<dbReference type="EMBL" id="JAAAWP010000001">
    <property type="protein sequence ID" value="NDW20096.1"/>
    <property type="molecule type" value="Genomic_DNA"/>
</dbReference>
<protein>
    <submittedName>
        <fullName evidence="1">Uncharacterized protein</fullName>
    </submittedName>
</protein>
<keyword evidence="2" id="KW-1185">Reference proteome</keyword>
<evidence type="ECO:0000313" key="2">
    <source>
        <dbReference type="Proteomes" id="UP000478837"/>
    </source>
</evidence>
<dbReference type="RefSeq" id="WP_163109284.1">
    <property type="nucleotide sequence ID" value="NZ_JAAAWP010000001.1"/>
</dbReference>
<dbReference type="InterPro" id="IPR021879">
    <property type="entry name" value="VC2046_fam"/>
</dbReference>
<accession>A0A6L9MPN7</accession>
<sequence length="201" mass="22522">MSNFSVKFMDILPTTHVWISLHNCILRLSLKMDIEQTPANNAPSLDPSYRWEFDGTLAKASSQGSLFSLYLAMHQSALANTIQLTPPKNEATKSKRDDLAFLNHYRKPALAASDGDWKCLDTLSQLMCSDITAARLFQSMNPSPLAQTDNPRRIPEDVINNCSLGTQKRLAEKYVSDIEEDNTLLFEVIQNQKVNSPSMNA</sequence>